<feature type="compositionally biased region" description="Low complexity" evidence="1">
    <location>
        <begin position="64"/>
        <end position="90"/>
    </location>
</feature>
<evidence type="ECO:0000256" key="1">
    <source>
        <dbReference type="SAM" id="MobiDB-lite"/>
    </source>
</evidence>
<sequence>MNRNNDLCSIANVQLLNDPVLIDPLPVPTYNADHSNESAGFGNELSISGFQKECFQIERRDRSQGGQNQGQNQGQDESQGWRGYYQQRPRGGYRGGGQQQPP</sequence>
<proteinExistence type="predicted"/>
<organism evidence="2 3">
    <name type="scientific">Romanomermis culicivorax</name>
    <name type="common">Nematode worm</name>
    <dbReference type="NCBI Taxonomy" id="13658"/>
    <lineage>
        <taxon>Eukaryota</taxon>
        <taxon>Metazoa</taxon>
        <taxon>Ecdysozoa</taxon>
        <taxon>Nematoda</taxon>
        <taxon>Enoplea</taxon>
        <taxon>Dorylaimia</taxon>
        <taxon>Mermithida</taxon>
        <taxon>Mermithoidea</taxon>
        <taxon>Mermithidae</taxon>
        <taxon>Romanomermis</taxon>
    </lineage>
</organism>
<evidence type="ECO:0000313" key="3">
    <source>
        <dbReference type="WBParaSite" id="nRc.2.0.1.t26511-RA"/>
    </source>
</evidence>
<accession>A0A915JKE3</accession>
<feature type="region of interest" description="Disordered" evidence="1">
    <location>
        <begin position="57"/>
        <end position="102"/>
    </location>
</feature>
<protein>
    <submittedName>
        <fullName evidence="3">Uncharacterized protein</fullName>
    </submittedName>
</protein>
<dbReference type="WBParaSite" id="nRc.2.0.1.t26511-RA">
    <property type="protein sequence ID" value="nRc.2.0.1.t26511-RA"/>
    <property type="gene ID" value="nRc.2.0.1.g26511"/>
</dbReference>
<name>A0A915JKE3_ROMCU</name>
<dbReference type="Proteomes" id="UP000887565">
    <property type="component" value="Unplaced"/>
</dbReference>
<evidence type="ECO:0000313" key="2">
    <source>
        <dbReference type="Proteomes" id="UP000887565"/>
    </source>
</evidence>
<dbReference type="AlphaFoldDB" id="A0A915JKE3"/>
<reference evidence="3" key="1">
    <citation type="submission" date="2022-11" db="UniProtKB">
        <authorList>
            <consortium name="WormBaseParasite"/>
        </authorList>
    </citation>
    <scope>IDENTIFICATION</scope>
</reference>
<feature type="compositionally biased region" description="Gly residues" evidence="1">
    <location>
        <begin position="92"/>
        <end position="102"/>
    </location>
</feature>
<keyword evidence="2" id="KW-1185">Reference proteome</keyword>